<keyword evidence="9" id="KW-0614">Plasmid</keyword>
<name>A0A017H851_9RHOB</name>
<proteinExistence type="predicted"/>
<gene>
    <name evidence="9" type="ORF">Lokhon_00107</name>
</gene>
<comment type="subcellular location">
    <subcellularLocation>
        <location evidence="1">Cell membrane</location>
        <topology evidence="1">Multi-pass membrane protein</topology>
    </subcellularLocation>
</comment>
<dbReference type="Proteomes" id="UP000025047">
    <property type="component" value="Plasmid pLokhon02"/>
</dbReference>
<feature type="transmembrane region" description="Helical" evidence="8">
    <location>
        <begin position="151"/>
        <end position="169"/>
    </location>
</feature>
<feature type="transmembrane region" description="Helical" evidence="8">
    <location>
        <begin position="99"/>
        <end position="117"/>
    </location>
</feature>
<evidence type="ECO:0000256" key="4">
    <source>
        <dbReference type="ARBA" id="ARBA00022679"/>
    </source>
</evidence>
<keyword evidence="4" id="KW-0808">Transferase</keyword>
<feature type="transmembrane region" description="Helical" evidence="8">
    <location>
        <begin position="284"/>
        <end position="302"/>
    </location>
</feature>
<dbReference type="GO" id="GO:0009103">
    <property type="term" value="P:lipopolysaccharide biosynthetic process"/>
    <property type="evidence" value="ECO:0007669"/>
    <property type="project" value="UniProtKB-ARBA"/>
</dbReference>
<dbReference type="AlphaFoldDB" id="A0A017H851"/>
<keyword evidence="5 8" id="KW-0812">Transmembrane</keyword>
<protein>
    <submittedName>
        <fullName evidence="9">Uncharacterized protein</fullName>
    </submittedName>
</protein>
<dbReference type="InterPro" id="IPR050297">
    <property type="entry name" value="LipidA_mod_glycosyltrf_83"/>
</dbReference>
<evidence type="ECO:0000313" key="9">
    <source>
        <dbReference type="EMBL" id="EYD70353.1"/>
    </source>
</evidence>
<feature type="transmembrane region" description="Helical" evidence="8">
    <location>
        <begin position="181"/>
        <end position="206"/>
    </location>
</feature>
<evidence type="ECO:0000313" key="10">
    <source>
        <dbReference type="Proteomes" id="UP000025047"/>
    </source>
</evidence>
<evidence type="ECO:0000256" key="1">
    <source>
        <dbReference type="ARBA" id="ARBA00004651"/>
    </source>
</evidence>
<accession>A0A017H851</accession>
<dbReference type="PANTHER" id="PTHR33908:SF11">
    <property type="entry name" value="MEMBRANE PROTEIN"/>
    <property type="match status" value="1"/>
</dbReference>
<dbReference type="PATRIC" id="fig|1122180.6.peg.111"/>
<keyword evidence="10" id="KW-1185">Reference proteome</keyword>
<keyword evidence="2" id="KW-1003">Cell membrane</keyword>
<dbReference type="GO" id="GO:0005886">
    <property type="term" value="C:plasma membrane"/>
    <property type="evidence" value="ECO:0007669"/>
    <property type="project" value="UniProtKB-SubCell"/>
</dbReference>
<evidence type="ECO:0000256" key="3">
    <source>
        <dbReference type="ARBA" id="ARBA00022676"/>
    </source>
</evidence>
<keyword evidence="7 8" id="KW-0472">Membrane</keyword>
<reference evidence="9 10" key="1">
    <citation type="submission" date="2013-03" db="EMBL/GenBank/DDBJ databases">
        <authorList>
            <person name="Fiebig A."/>
            <person name="Goeker M."/>
            <person name="Klenk H.-P.P."/>
        </authorList>
    </citation>
    <scope>NUCLEOTIDE SEQUENCE [LARGE SCALE GENOMIC DNA]</scope>
    <source>
        <strain evidence="9 10">DSM 17492</strain>
        <plasmid evidence="9 10">pLokhon02</plasmid>
    </source>
</reference>
<dbReference type="eggNOG" id="COG5305">
    <property type="taxonomic scope" value="Bacteria"/>
</dbReference>
<evidence type="ECO:0000256" key="8">
    <source>
        <dbReference type="SAM" id="Phobius"/>
    </source>
</evidence>
<organism evidence="9 10">
    <name type="scientific">Limimaricola hongkongensis DSM 17492</name>
    <dbReference type="NCBI Taxonomy" id="1122180"/>
    <lineage>
        <taxon>Bacteria</taxon>
        <taxon>Pseudomonadati</taxon>
        <taxon>Pseudomonadota</taxon>
        <taxon>Alphaproteobacteria</taxon>
        <taxon>Rhodobacterales</taxon>
        <taxon>Paracoccaceae</taxon>
        <taxon>Limimaricola</taxon>
    </lineage>
</organism>
<dbReference type="HOGENOM" id="CLU_517583_0_0_5"/>
<geneLocation type="plasmid" evidence="9 10">
    <name>pLokhon02</name>
</geneLocation>
<evidence type="ECO:0000256" key="7">
    <source>
        <dbReference type="ARBA" id="ARBA00023136"/>
    </source>
</evidence>
<keyword evidence="6 8" id="KW-1133">Transmembrane helix</keyword>
<evidence type="ECO:0000256" key="2">
    <source>
        <dbReference type="ARBA" id="ARBA00022475"/>
    </source>
</evidence>
<dbReference type="EMBL" id="APGJ01000010">
    <property type="protein sequence ID" value="EYD70353.1"/>
    <property type="molecule type" value="Genomic_DNA"/>
</dbReference>
<keyword evidence="3" id="KW-0328">Glycosyltransferase</keyword>
<dbReference type="PANTHER" id="PTHR33908">
    <property type="entry name" value="MANNOSYLTRANSFERASE YKCB-RELATED"/>
    <property type="match status" value="1"/>
</dbReference>
<evidence type="ECO:0000256" key="6">
    <source>
        <dbReference type="ARBA" id="ARBA00022989"/>
    </source>
</evidence>
<dbReference type="GO" id="GO:0016763">
    <property type="term" value="F:pentosyltransferase activity"/>
    <property type="evidence" value="ECO:0007669"/>
    <property type="project" value="TreeGrafter"/>
</dbReference>
<feature type="transmembrane region" description="Helical" evidence="8">
    <location>
        <begin position="314"/>
        <end position="336"/>
    </location>
</feature>
<feature type="transmembrane region" description="Helical" evidence="8">
    <location>
        <begin position="218"/>
        <end position="237"/>
    </location>
</feature>
<comment type="caution">
    <text evidence="9">The sequence shown here is derived from an EMBL/GenBank/DDBJ whole genome shotgun (WGS) entry which is preliminary data.</text>
</comment>
<evidence type="ECO:0000256" key="5">
    <source>
        <dbReference type="ARBA" id="ARBA00022692"/>
    </source>
</evidence>
<sequence>MRSTFMLAVLFSGIALLYAIGVSSRSIWFDEAITLQSLAGAAFRGLEPGAVQIAELRPYVEGTTTVSGLLRHYIETDIHPPFYFLLAHAATLVFGNDLMVVRGVSLVLVLVSAGLYMNMLRRTGSPAPLLMMLVYGLSFTAISTAQDARGYALLLPLAIGAWHLLAVMPDLSGRRRLGGEALLGGLCAGLMLTHYFAVLLVLALFGWHLLDGLRRRRAIALIAPLACTLFFLPWLPVLFDHLGARPGQMQGFAGLVEWLRRVAHLMAGQVFSASHFAVSSQVQTIGRIAVLGLAALGALAALRRPSMGAGRDRLALIAVVVPALGLAGFLAMSVLLDRWFDALRYFVMFAPFMAYLAGRGALELGRALFADRAWRLAPALLLVAAEAAMANYGWEANRNRGGSYLNSIAAQVAARPAGETLVLIDMGSGRGTPLEAAYALPPDTGAYLLDSDPKGWGAAAADIAPRLDGVSQVLLLYTIERGSMESDKAQLYKEIVEMLEADGFDRTAAAPADQGRRYYARWSRGG</sequence>